<name>A0ABT4VG40_9HELI</name>
<accession>A0ABT4VG40</accession>
<organism evidence="1 2">
    <name type="scientific">Helicobacter ibis</name>
    <dbReference type="NCBI Taxonomy" id="2962633"/>
    <lineage>
        <taxon>Bacteria</taxon>
        <taxon>Pseudomonadati</taxon>
        <taxon>Campylobacterota</taxon>
        <taxon>Epsilonproteobacteria</taxon>
        <taxon>Campylobacterales</taxon>
        <taxon>Helicobacteraceae</taxon>
        <taxon>Helicobacter</taxon>
    </lineage>
</organism>
<dbReference type="Proteomes" id="UP001210261">
    <property type="component" value="Unassembled WGS sequence"/>
</dbReference>
<evidence type="ECO:0008006" key="3">
    <source>
        <dbReference type="Google" id="ProtNLM"/>
    </source>
</evidence>
<gene>
    <name evidence="1" type="ORF">PF021_08465</name>
</gene>
<reference evidence="1 2" key="1">
    <citation type="submission" date="2023-01" db="EMBL/GenBank/DDBJ databases">
        <title>Description of Helicobacter ibis sp. nov. isolated from faecal droppings of black-faced ibis (Theristicus melanopis).</title>
        <authorList>
            <person name="Lopez-Cantillo M."/>
            <person name="Vidal-Veuthey B."/>
            <person name="Mella A."/>
            <person name="De La Haba R."/>
            <person name="Collado L."/>
        </authorList>
    </citation>
    <scope>NUCLEOTIDE SEQUENCE [LARGE SCALE GENOMIC DNA]</scope>
    <source>
        <strain evidence="1 2">A82</strain>
    </source>
</reference>
<dbReference type="EMBL" id="JAQHXR010000010">
    <property type="protein sequence ID" value="MDA3969692.1"/>
    <property type="molecule type" value="Genomic_DNA"/>
</dbReference>
<evidence type="ECO:0000313" key="2">
    <source>
        <dbReference type="Proteomes" id="UP001210261"/>
    </source>
</evidence>
<evidence type="ECO:0000313" key="1">
    <source>
        <dbReference type="EMBL" id="MDA3969692.1"/>
    </source>
</evidence>
<comment type="caution">
    <text evidence="1">The sequence shown here is derived from an EMBL/GenBank/DDBJ whole genome shotgun (WGS) entry which is preliminary data.</text>
</comment>
<keyword evidence="2" id="KW-1185">Reference proteome</keyword>
<protein>
    <recommendedName>
        <fullName evidence="3">Secreted protein</fullName>
    </recommendedName>
</protein>
<sequence>MSRISWFFLAICLISPLYAPPDWKSEKFLDLNKDEFYIVTLQANESQKTLYFRWTLLKNNGLVMHLNYDYFPHQFILYRDYQRNCYKVSLFKEEQKNYSEGPFFMLCFKDYNRKTKVATLKYYIYDGRRDFNVIDERKEKNGGFGSN</sequence>
<proteinExistence type="predicted"/>